<keyword evidence="2" id="KW-1185">Reference proteome</keyword>
<sequence>MKPLPDCFLPRLLPPSSSEARFCPFALFVPFLRRPPVFLHLKRFFKKRKHNKKLCFCWSFSEDHATERDSRKLRDTVGEGEEVVGFCLHFSIVRLCAMDCPVFCSPIDNDVRKNVAFCH</sequence>
<dbReference type="Proteomes" id="UP001057402">
    <property type="component" value="Chromosome 10"/>
</dbReference>
<proteinExistence type="predicted"/>
<dbReference type="EMBL" id="CM042889">
    <property type="protein sequence ID" value="KAI4321980.1"/>
    <property type="molecule type" value="Genomic_DNA"/>
</dbReference>
<organism evidence="1 2">
    <name type="scientific">Melastoma candidum</name>
    <dbReference type="NCBI Taxonomy" id="119954"/>
    <lineage>
        <taxon>Eukaryota</taxon>
        <taxon>Viridiplantae</taxon>
        <taxon>Streptophyta</taxon>
        <taxon>Embryophyta</taxon>
        <taxon>Tracheophyta</taxon>
        <taxon>Spermatophyta</taxon>
        <taxon>Magnoliopsida</taxon>
        <taxon>eudicotyledons</taxon>
        <taxon>Gunneridae</taxon>
        <taxon>Pentapetalae</taxon>
        <taxon>rosids</taxon>
        <taxon>malvids</taxon>
        <taxon>Myrtales</taxon>
        <taxon>Melastomataceae</taxon>
        <taxon>Melastomatoideae</taxon>
        <taxon>Melastomateae</taxon>
        <taxon>Melastoma</taxon>
    </lineage>
</organism>
<evidence type="ECO:0000313" key="2">
    <source>
        <dbReference type="Proteomes" id="UP001057402"/>
    </source>
</evidence>
<name>A0ACB9MG71_9MYRT</name>
<comment type="caution">
    <text evidence="1">The sequence shown here is derived from an EMBL/GenBank/DDBJ whole genome shotgun (WGS) entry which is preliminary data.</text>
</comment>
<protein>
    <submittedName>
        <fullName evidence="1">Uncharacterized protein</fullName>
    </submittedName>
</protein>
<accession>A0ACB9MG71</accession>
<evidence type="ECO:0000313" key="1">
    <source>
        <dbReference type="EMBL" id="KAI4321980.1"/>
    </source>
</evidence>
<gene>
    <name evidence="1" type="ORF">MLD38_035298</name>
</gene>
<reference evidence="2" key="1">
    <citation type="journal article" date="2023" name="Front. Plant Sci.">
        <title>Chromosomal-level genome assembly of Melastoma candidum provides insights into trichome evolution.</title>
        <authorList>
            <person name="Zhong Y."/>
            <person name="Wu W."/>
            <person name="Sun C."/>
            <person name="Zou P."/>
            <person name="Liu Y."/>
            <person name="Dai S."/>
            <person name="Zhou R."/>
        </authorList>
    </citation>
    <scope>NUCLEOTIDE SEQUENCE [LARGE SCALE GENOMIC DNA]</scope>
</reference>